<sequence length="439" mass="44286">MSKVRFADIPTPALPAAGKTWFYIDETDGHAKTLDSSGTTFDLTLSGVEGVETINSLLGAITLAGAGEVVVTTAGQTITVSGTPHETDTDTDTVSNAIIGGVGITVTSGTSITTLDGHIRYTSAENDAITGSDGVTVISGVNTIELVGFRTEFVNASGTLSAEIDSDISTHAADTDAHHAKYTDAEAVTATEAARFTMSGTLSAEIDSDISTHAAVSDAHHTRYTDSEAITALEPTTSELAASGVATDATHTAHAADASAHHTRYTRDENDAIVAGTNITVVSGSNEITISSTAAGGGGTVSDAMTGVDGITVISGVPTESETTISGFRDEFLSASGTLSTQITTDITTHTAIANAHHDKYTDAEAISALEPTTSALAASGVATDANVTTNAADIATNVTDISALTTSGVAQDVLIAANSAEILTVSGSLQSSIDAVEG</sequence>
<organism evidence="1">
    <name type="scientific">marine sediment metagenome</name>
    <dbReference type="NCBI Taxonomy" id="412755"/>
    <lineage>
        <taxon>unclassified sequences</taxon>
        <taxon>metagenomes</taxon>
        <taxon>ecological metagenomes</taxon>
    </lineage>
</organism>
<gene>
    <name evidence="1" type="ORF">LCGC14_1444530</name>
</gene>
<reference evidence="1" key="1">
    <citation type="journal article" date="2015" name="Nature">
        <title>Complex archaea that bridge the gap between prokaryotes and eukaryotes.</title>
        <authorList>
            <person name="Spang A."/>
            <person name="Saw J.H."/>
            <person name="Jorgensen S.L."/>
            <person name="Zaremba-Niedzwiedzka K."/>
            <person name="Martijn J."/>
            <person name="Lind A.E."/>
            <person name="van Eijk R."/>
            <person name="Schleper C."/>
            <person name="Guy L."/>
            <person name="Ettema T.J."/>
        </authorList>
    </citation>
    <scope>NUCLEOTIDE SEQUENCE</scope>
</reference>
<dbReference type="AlphaFoldDB" id="A0A0F9K5Y2"/>
<protein>
    <submittedName>
        <fullName evidence="1">Uncharacterized protein</fullName>
    </submittedName>
</protein>
<comment type="caution">
    <text evidence="1">The sequence shown here is derived from an EMBL/GenBank/DDBJ whole genome shotgun (WGS) entry which is preliminary data.</text>
</comment>
<evidence type="ECO:0000313" key="1">
    <source>
        <dbReference type="EMBL" id="KKM70066.1"/>
    </source>
</evidence>
<dbReference type="EMBL" id="LAZR01009886">
    <property type="protein sequence ID" value="KKM70066.1"/>
    <property type="molecule type" value="Genomic_DNA"/>
</dbReference>
<feature type="non-terminal residue" evidence="1">
    <location>
        <position position="439"/>
    </location>
</feature>
<proteinExistence type="predicted"/>
<accession>A0A0F9K5Y2</accession>
<name>A0A0F9K5Y2_9ZZZZ</name>